<evidence type="ECO:0000313" key="7">
    <source>
        <dbReference type="EMBL" id="OGG97033.1"/>
    </source>
</evidence>
<dbReference type="Gene3D" id="3.40.710.10">
    <property type="entry name" value="DD-peptidase/beta-lactamase superfamily"/>
    <property type="match status" value="1"/>
</dbReference>
<dbReference type="InterPro" id="IPR001460">
    <property type="entry name" value="PCN-bd_Tpept"/>
</dbReference>
<dbReference type="PANTHER" id="PTHR30627">
    <property type="entry name" value="PEPTIDOGLYCAN D,D-TRANSPEPTIDASE"/>
    <property type="match status" value="1"/>
</dbReference>
<evidence type="ECO:0000259" key="5">
    <source>
        <dbReference type="Pfam" id="PF00905"/>
    </source>
</evidence>
<dbReference type="Pfam" id="PF03717">
    <property type="entry name" value="PBP_dimer"/>
    <property type="match status" value="1"/>
</dbReference>
<dbReference type="Gene3D" id="3.30.450.330">
    <property type="match status" value="1"/>
</dbReference>
<accession>A0A1F6GG08</accession>
<evidence type="ECO:0008006" key="9">
    <source>
        <dbReference type="Google" id="ProtNLM"/>
    </source>
</evidence>
<dbReference type="InterPro" id="IPR050515">
    <property type="entry name" value="Beta-lactam/transpept"/>
</dbReference>
<feature type="domain" description="Penicillin-binding protein transpeptidase" evidence="5">
    <location>
        <begin position="240"/>
        <end position="544"/>
    </location>
</feature>
<dbReference type="SUPFAM" id="SSF56601">
    <property type="entry name" value="beta-lactamase/transpeptidase-like"/>
    <property type="match status" value="1"/>
</dbReference>
<dbReference type="GO" id="GO:0008658">
    <property type="term" value="F:penicillin binding"/>
    <property type="evidence" value="ECO:0007669"/>
    <property type="project" value="InterPro"/>
</dbReference>
<dbReference type="Gene3D" id="1.10.150.770">
    <property type="match status" value="1"/>
</dbReference>
<name>A0A1F6GG08_9PROT</name>
<keyword evidence="4" id="KW-0812">Transmembrane</keyword>
<dbReference type="Proteomes" id="UP000178449">
    <property type="component" value="Unassembled WGS sequence"/>
</dbReference>
<gene>
    <name evidence="7" type="ORF">A2527_02955</name>
</gene>
<dbReference type="GO" id="GO:0005886">
    <property type="term" value="C:plasma membrane"/>
    <property type="evidence" value="ECO:0007669"/>
    <property type="project" value="TreeGrafter"/>
</dbReference>
<evidence type="ECO:0000256" key="3">
    <source>
        <dbReference type="ARBA" id="ARBA00023136"/>
    </source>
</evidence>
<proteinExistence type="predicted"/>
<evidence type="ECO:0000259" key="6">
    <source>
        <dbReference type="Pfam" id="PF03717"/>
    </source>
</evidence>
<reference evidence="7 8" key="1">
    <citation type="journal article" date="2016" name="Nat. Commun.">
        <title>Thousands of microbial genomes shed light on interconnected biogeochemical processes in an aquifer system.</title>
        <authorList>
            <person name="Anantharaman K."/>
            <person name="Brown C.T."/>
            <person name="Hug L.A."/>
            <person name="Sharon I."/>
            <person name="Castelle C.J."/>
            <person name="Probst A.J."/>
            <person name="Thomas B.C."/>
            <person name="Singh A."/>
            <person name="Wilkins M.J."/>
            <person name="Karaoz U."/>
            <person name="Brodie E.L."/>
            <person name="Williams K.H."/>
            <person name="Hubbard S.S."/>
            <person name="Banfield J.F."/>
        </authorList>
    </citation>
    <scope>NUCLEOTIDE SEQUENCE [LARGE SCALE GENOMIC DNA]</scope>
</reference>
<evidence type="ECO:0000313" key="8">
    <source>
        <dbReference type="Proteomes" id="UP000178449"/>
    </source>
</evidence>
<comment type="subcellular location">
    <subcellularLocation>
        <location evidence="1">Membrane</location>
    </subcellularLocation>
</comment>
<dbReference type="GO" id="GO:0071555">
    <property type="term" value="P:cell wall organization"/>
    <property type="evidence" value="ECO:0007669"/>
    <property type="project" value="TreeGrafter"/>
</dbReference>
<dbReference type="GO" id="GO:0004180">
    <property type="term" value="F:carboxypeptidase activity"/>
    <property type="evidence" value="ECO:0007669"/>
    <property type="project" value="UniProtKB-KW"/>
</dbReference>
<evidence type="ECO:0000256" key="4">
    <source>
        <dbReference type="SAM" id="Phobius"/>
    </source>
</evidence>
<dbReference type="EMBL" id="MFNE01000006">
    <property type="protein sequence ID" value="OGG97033.1"/>
    <property type="molecule type" value="Genomic_DNA"/>
</dbReference>
<keyword evidence="2" id="KW-0378">Hydrolase</keyword>
<dbReference type="InterPro" id="IPR036138">
    <property type="entry name" value="PBP_dimer_sf"/>
</dbReference>
<keyword evidence="2" id="KW-0121">Carboxypeptidase</keyword>
<keyword evidence="2" id="KW-0645">Protease</keyword>
<dbReference type="Pfam" id="PF00905">
    <property type="entry name" value="Transpeptidase"/>
    <property type="match status" value="1"/>
</dbReference>
<dbReference type="STRING" id="1817772.A2527_02955"/>
<evidence type="ECO:0000256" key="1">
    <source>
        <dbReference type="ARBA" id="ARBA00004370"/>
    </source>
</evidence>
<dbReference type="Gene3D" id="3.90.1310.10">
    <property type="entry name" value="Penicillin-binding protein 2a (Domain 2)"/>
    <property type="match status" value="1"/>
</dbReference>
<evidence type="ECO:0000256" key="2">
    <source>
        <dbReference type="ARBA" id="ARBA00022645"/>
    </source>
</evidence>
<organism evidence="7 8">
    <name type="scientific">Candidatus Lambdaproteobacteria bacterium RIFOXYD2_FULL_50_16</name>
    <dbReference type="NCBI Taxonomy" id="1817772"/>
    <lineage>
        <taxon>Bacteria</taxon>
        <taxon>Pseudomonadati</taxon>
        <taxon>Pseudomonadota</taxon>
        <taxon>Candidatus Lambdaproteobacteria</taxon>
    </lineage>
</organism>
<sequence length="637" mass="69976">MGLSEQLAGQSFYQRLKWVRLLFFIALAGVTGRAFYLQVFLKSDLDKRAAMQYRQSEDLRLQRGPIVDRAGEMLAVSLPMTSLFVVPAEVEKPAEAARQLAPLLGIDQEQLLKKMTEPGPFAWLKRRLHPRLAEAVSRLKIPGVHELGEYQRFYPRQTHSAHLLGIVGIDSKGLEGLELRYNDHLMDGTDRQATWASFSSGEPVGRLSGGSIELTIDNRIQYFVEEELNKGVQGLGAKNGVAILMETETGRILAMANSPSFDPNQYGRASFLNRAVGMAYEPGSTFKIITLASALEEGVISPEDFFFCENGSYVIQDRVIHDTGKHGWLSLEGIIQKSSNICAAKIGMMMNREHFYKRIKDFGFGSKTRLGLPAEAGGKIYLPEEWTPVKTATISYGHAISVSPMQMTAAINTVANGGIYVEPRVIGQLVSAGGHVVKSPEQESKRLIKKETAELLTRFMVAVTKPEGTASMARIAGLEIAGKTGTSRKFDQDTGQYSSSQHISSFIGFFPAQKPWVTLYVMVDEPIRYYGGARSAVPVFREIAKKIKGFAPDTSAPKVNPLTALSGVRPIKLDKAPVLLDNKGVGPMRHLLIGKSLREALALAGREGVALRVQGSGLVRDLYQDPQNPKGIIAKLR</sequence>
<keyword evidence="4" id="KW-1133">Transmembrane helix</keyword>
<dbReference type="InterPro" id="IPR012338">
    <property type="entry name" value="Beta-lactam/transpept-like"/>
</dbReference>
<dbReference type="InterPro" id="IPR005311">
    <property type="entry name" value="PBP_dimer"/>
</dbReference>
<dbReference type="SUPFAM" id="SSF56519">
    <property type="entry name" value="Penicillin binding protein dimerisation domain"/>
    <property type="match status" value="1"/>
</dbReference>
<dbReference type="PANTHER" id="PTHR30627:SF1">
    <property type="entry name" value="PEPTIDOGLYCAN D,D-TRANSPEPTIDASE FTSI"/>
    <property type="match status" value="1"/>
</dbReference>
<comment type="caution">
    <text evidence="7">The sequence shown here is derived from an EMBL/GenBank/DDBJ whole genome shotgun (WGS) entry which is preliminary data.</text>
</comment>
<protein>
    <recommendedName>
        <fullName evidence="9">PASTA domain-containing protein</fullName>
    </recommendedName>
</protein>
<dbReference type="AlphaFoldDB" id="A0A1F6GG08"/>
<feature type="transmembrane region" description="Helical" evidence="4">
    <location>
        <begin position="21"/>
        <end position="41"/>
    </location>
</feature>
<feature type="domain" description="Penicillin-binding protein dimerisation" evidence="6">
    <location>
        <begin position="62"/>
        <end position="170"/>
    </location>
</feature>
<keyword evidence="3 4" id="KW-0472">Membrane</keyword>